<organism evidence="2 3">
    <name type="scientific">Symbiodinium necroappetens</name>
    <dbReference type="NCBI Taxonomy" id="1628268"/>
    <lineage>
        <taxon>Eukaryota</taxon>
        <taxon>Sar</taxon>
        <taxon>Alveolata</taxon>
        <taxon>Dinophyceae</taxon>
        <taxon>Suessiales</taxon>
        <taxon>Symbiodiniaceae</taxon>
        <taxon>Symbiodinium</taxon>
    </lineage>
</organism>
<gene>
    <name evidence="2" type="ORF">SNEC2469_LOCUS28433</name>
</gene>
<evidence type="ECO:0000256" key="1">
    <source>
        <dbReference type="SAM" id="MobiDB-lite"/>
    </source>
</evidence>
<dbReference type="Proteomes" id="UP000601435">
    <property type="component" value="Unassembled WGS sequence"/>
</dbReference>
<dbReference type="EMBL" id="CAJNJA010061791">
    <property type="protein sequence ID" value="CAE7874620.1"/>
    <property type="molecule type" value="Genomic_DNA"/>
</dbReference>
<feature type="compositionally biased region" description="Basic residues" evidence="1">
    <location>
        <begin position="10"/>
        <end position="32"/>
    </location>
</feature>
<proteinExistence type="predicted"/>
<reference evidence="2" key="1">
    <citation type="submission" date="2021-02" db="EMBL/GenBank/DDBJ databases">
        <authorList>
            <person name="Dougan E. K."/>
            <person name="Rhodes N."/>
            <person name="Thang M."/>
            <person name="Chan C."/>
        </authorList>
    </citation>
    <scope>NUCLEOTIDE SEQUENCE</scope>
</reference>
<name>A0A813AR80_9DINO</name>
<evidence type="ECO:0000313" key="2">
    <source>
        <dbReference type="EMBL" id="CAE7874620.1"/>
    </source>
</evidence>
<evidence type="ECO:0000313" key="3">
    <source>
        <dbReference type="Proteomes" id="UP000601435"/>
    </source>
</evidence>
<comment type="caution">
    <text evidence="2">The sequence shown here is derived from an EMBL/GenBank/DDBJ whole genome shotgun (WGS) entry which is preliminary data.</text>
</comment>
<feature type="non-terminal residue" evidence="2">
    <location>
        <position position="1"/>
    </location>
</feature>
<accession>A0A813AR80</accession>
<feature type="region of interest" description="Disordered" evidence="1">
    <location>
        <begin position="1"/>
        <end position="122"/>
    </location>
</feature>
<keyword evidence="3" id="KW-1185">Reference proteome</keyword>
<sequence>TIPPSSRPSPTRRKTRKVRKKRKQRKMKKWQRRSLNGRLPKRQSRPERRAGAFAFVRGHRSIPIPGVSRRRPPLFSRPLLLSRPLRSRRPPRSGRPPQPPAVPRRKSRTLHEALVLKAPRRR</sequence>
<feature type="compositionally biased region" description="Pro residues" evidence="1">
    <location>
        <begin position="93"/>
        <end position="102"/>
    </location>
</feature>
<feature type="non-terminal residue" evidence="2">
    <location>
        <position position="122"/>
    </location>
</feature>
<dbReference type="AlphaFoldDB" id="A0A813AR80"/>
<protein>
    <submittedName>
        <fullName evidence="2">Uncharacterized protein</fullName>
    </submittedName>
</protein>
<feature type="compositionally biased region" description="Low complexity" evidence="1">
    <location>
        <begin position="73"/>
        <end position="84"/>
    </location>
</feature>